<proteinExistence type="predicted"/>
<evidence type="ECO:0000259" key="2">
    <source>
        <dbReference type="SMART" id="SM00198"/>
    </source>
</evidence>
<feature type="chain" id="PRO_5012196482" evidence="1">
    <location>
        <begin position="24"/>
        <end position="187"/>
    </location>
</feature>
<dbReference type="PROSITE" id="PS01010">
    <property type="entry name" value="CRISP_2"/>
    <property type="match status" value="1"/>
</dbReference>
<dbReference type="EMBL" id="NBBI01000001">
    <property type="protein sequence ID" value="OWK33416.1"/>
    <property type="molecule type" value="Genomic_DNA"/>
</dbReference>
<sequence length="187" mass="20865">MAAMTLRRHLLALTLLLSACAQGPERVVEQSPTTVPAPRGSALLRQVMLDGQNRVRAEAGVAPLQWDEALVASARAYAEEMARTRRFAHAEQPHGPTREGENLWTGTRGAYRFEEMLGHWAAEGRDFVNGVTPAFSRTGKWQDVSHYTQMIWRRTTRVGCAIASNRRDDYLVCRYSPAGNVVGERTL</sequence>
<keyword evidence="4" id="KW-1185">Reference proteome</keyword>
<dbReference type="SUPFAM" id="SSF55797">
    <property type="entry name" value="PR-1-like"/>
    <property type="match status" value="1"/>
</dbReference>
<evidence type="ECO:0000313" key="3">
    <source>
        <dbReference type="EMBL" id="OWK33416.1"/>
    </source>
</evidence>
<dbReference type="GO" id="GO:0005576">
    <property type="term" value="C:extracellular region"/>
    <property type="evidence" value="ECO:0007669"/>
    <property type="project" value="InterPro"/>
</dbReference>
<comment type="caution">
    <text evidence="3">The sequence shown here is derived from an EMBL/GenBank/DDBJ whole genome shotgun (WGS) entry which is preliminary data.</text>
</comment>
<dbReference type="PROSITE" id="PS51257">
    <property type="entry name" value="PROKAR_LIPOPROTEIN"/>
    <property type="match status" value="1"/>
</dbReference>
<evidence type="ECO:0000256" key="1">
    <source>
        <dbReference type="SAM" id="SignalP"/>
    </source>
</evidence>
<dbReference type="InterPro" id="IPR002413">
    <property type="entry name" value="V5_allergen-like"/>
</dbReference>
<dbReference type="Gene3D" id="3.40.33.10">
    <property type="entry name" value="CAP"/>
    <property type="match status" value="1"/>
</dbReference>
<dbReference type="InterPro" id="IPR001283">
    <property type="entry name" value="CRISP-related"/>
</dbReference>
<dbReference type="PRINTS" id="PR00837">
    <property type="entry name" value="V5TPXLIKE"/>
</dbReference>
<evidence type="ECO:0000313" key="4">
    <source>
        <dbReference type="Proteomes" id="UP000197290"/>
    </source>
</evidence>
<dbReference type="PRINTS" id="PR00838">
    <property type="entry name" value="V5ALLERGEN"/>
</dbReference>
<dbReference type="RefSeq" id="WP_088365683.1">
    <property type="nucleotide sequence ID" value="NZ_NBBI01000001.1"/>
</dbReference>
<feature type="domain" description="SCP" evidence="2">
    <location>
        <begin position="43"/>
        <end position="183"/>
    </location>
</feature>
<feature type="signal peptide" evidence="1">
    <location>
        <begin position="1"/>
        <end position="23"/>
    </location>
</feature>
<name>A0A245ZUK3_9SPHN</name>
<reference evidence="3 4" key="1">
    <citation type="submission" date="2017-03" db="EMBL/GenBank/DDBJ databases">
        <title>Genome sequence of Sphingomonas dokdonensis DSM 21029.</title>
        <authorList>
            <person name="Poehlein A."/>
            <person name="Wuebbeler J.H."/>
            <person name="Steinbuechel A."/>
            <person name="Daniel R."/>
        </authorList>
    </citation>
    <scope>NUCLEOTIDE SEQUENCE [LARGE SCALE GENOMIC DNA]</scope>
    <source>
        <strain evidence="3 4">DSM 21029</strain>
    </source>
</reference>
<accession>A0A245ZUK3</accession>
<organism evidence="3 4">
    <name type="scientific">Sphingomonas dokdonensis</name>
    <dbReference type="NCBI Taxonomy" id="344880"/>
    <lineage>
        <taxon>Bacteria</taxon>
        <taxon>Pseudomonadati</taxon>
        <taxon>Pseudomonadota</taxon>
        <taxon>Alphaproteobacteria</taxon>
        <taxon>Sphingomonadales</taxon>
        <taxon>Sphingomonadaceae</taxon>
        <taxon>Sphingomonas</taxon>
    </lineage>
</organism>
<dbReference type="Pfam" id="PF00188">
    <property type="entry name" value="CAP"/>
    <property type="match status" value="1"/>
</dbReference>
<protein>
    <submittedName>
        <fullName evidence="3">Cysteine-rich secretory protein family protein</fullName>
    </submittedName>
</protein>
<dbReference type="OrthoDB" id="9794228at2"/>
<dbReference type="SMART" id="SM00198">
    <property type="entry name" value="SCP"/>
    <property type="match status" value="1"/>
</dbReference>
<dbReference type="PANTHER" id="PTHR10334">
    <property type="entry name" value="CYSTEINE-RICH SECRETORY PROTEIN-RELATED"/>
    <property type="match status" value="1"/>
</dbReference>
<keyword evidence="1" id="KW-0732">Signal</keyword>
<gene>
    <name evidence="3" type="ORF">SPDO_02950</name>
</gene>
<dbReference type="AlphaFoldDB" id="A0A245ZUK3"/>
<dbReference type="Proteomes" id="UP000197290">
    <property type="component" value="Unassembled WGS sequence"/>
</dbReference>
<dbReference type="InterPro" id="IPR014044">
    <property type="entry name" value="CAP_dom"/>
</dbReference>
<dbReference type="InterPro" id="IPR035940">
    <property type="entry name" value="CAP_sf"/>
</dbReference>
<dbReference type="InterPro" id="IPR018244">
    <property type="entry name" value="Allrgn_V5/Tpx1_CS"/>
</dbReference>